<accession>A0A7Y0EZA8</accession>
<protein>
    <submittedName>
        <fullName evidence="1">Uncharacterized protein</fullName>
    </submittedName>
</protein>
<gene>
    <name evidence="1" type="ORF">G1C97_2092</name>
</gene>
<organism evidence="1 2">
    <name type="scientific">Bifidobacterium olomucense</name>
    <dbReference type="NCBI Taxonomy" id="2675324"/>
    <lineage>
        <taxon>Bacteria</taxon>
        <taxon>Bacillati</taxon>
        <taxon>Actinomycetota</taxon>
        <taxon>Actinomycetes</taxon>
        <taxon>Bifidobacteriales</taxon>
        <taxon>Bifidobacteriaceae</taxon>
        <taxon>Bifidobacterium</taxon>
    </lineage>
</organism>
<keyword evidence="2" id="KW-1185">Reference proteome</keyword>
<dbReference type="AlphaFoldDB" id="A0A7Y0EZA8"/>
<sequence length="61" mass="6499">MECLHLCCSPRVILDSTGSAQFTGANPTSGYTLNGTGPIRFKKSYAAENVRIDFRGGASCK</sequence>
<reference evidence="1 2" key="1">
    <citation type="submission" date="2020-02" db="EMBL/GenBank/DDBJ databases">
        <title>Characterization of phylogenetic diversity of novel bifidobacterial species isolated in Czech ZOOs.</title>
        <authorList>
            <person name="Lugli G.A."/>
            <person name="Vera N.B."/>
            <person name="Ventura M."/>
        </authorList>
    </citation>
    <scope>NUCLEOTIDE SEQUENCE [LARGE SCALE GENOMIC DNA]</scope>
    <source>
        <strain evidence="1 2">DSM 109959</strain>
    </source>
</reference>
<name>A0A7Y0EZA8_9BIFI</name>
<proteinExistence type="predicted"/>
<dbReference type="Proteomes" id="UP000543419">
    <property type="component" value="Unassembled WGS sequence"/>
</dbReference>
<comment type="caution">
    <text evidence="1">The sequence shown here is derived from an EMBL/GenBank/DDBJ whole genome shotgun (WGS) entry which is preliminary data.</text>
</comment>
<evidence type="ECO:0000313" key="1">
    <source>
        <dbReference type="EMBL" id="NMM99134.1"/>
    </source>
</evidence>
<dbReference type="EMBL" id="JAAIIG010000013">
    <property type="protein sequence ID" value="NMM99134.1"/>
    <property type="molecule type" value="Genomic_DNA"/>
</dbReference>
<evidence type="ECO:0000313" key="2">
    <source>
        <dbReference type="Proteomes" id="UP000543419"/>
    </source>
</evidence>